<proteinExistence type="inferred from homology"/>
<evidence type="ECO:0000256" key="2">
    <source>
        <dbReference type="ARBA" id="ARBA00012513"/>
    </source>
</evidence>
<comment type="catalytic activity">
    <reaction evidence="9">
        <text>L-threonyl-[protein] + ATP = O-phospho-L-threonyl-[protein] + ADP + H(+)</text>
        <dbReference type="Rhea" id="RHEA:46608"/>
        <dbReference type="Rhea" id="RHEA-COMP:11060"/>
        <dbReference type="Rhea" id="RHEA-COMP:11605"/>
        <dbReference type="ChEBI" id="CHEBI:15378"/>
        <dbReference type="ChEBI" id="CHEBI:30013"/>
        <dbReference type="ChEBI" id="CHEBI:30616"/>
        <dbReference type="ChEBI" id="CHEBI:61977"/>
        <dbReference type="ChEBI" id="CHEBI:456216"/>
        <dbReference type="EC" id="2.7.11.1"/>
    </reaction>
</comment>
<evidence type="ECO:0000256" key="5">
    <source>
        <dbReference type="ARBA" id="ARBA00022679"/>
    </source>
</evidence>
<dbReference type="Gene3D" id="4.10.1170.10">
    <property type="entry name" value="MAP kinase activated protein kinase 2"/>
    <property type="match status" value="1"/>
</dbReference>
<comment type="catalytic activity">
    <reaction evidence="10">
        <text>L-seryl-[protein] + ATP = O-phospho-L-seryl-[protein] + ADP + H(+)</text>
        <dbReference type="Rhea" id="RHEA:17989"/>
        <dbReference type="Rhea" id="RHEA-COMP:9863"/>
        <dbReference type="Rhea" id="RHEA-COMP:11604"/>
        <dbReference type="ChEBI" id="CHEBI:15378"/>
        <dbReference type="ChEBI" id="CHEBI:29999"/>
        <dbReference type="ChEBI" id="CHEBI:30616"/>
        <dbReference type="ChEBI" id="CHEBI:83421"/>
        <dbReference type="ChEBI" id="CHEBI:456216"/>
        <dbReference type="EC" id="2.7.11.1"/>
    </reaction>
</comment>
<dbReference type="EC" id="2.7.11.1" evidence="2"/>
<dbReference type="GO" id="GO:0005524">
    <property type="term" value="F:ATP binding"/>
    <property type="evidence" value="ECO:0007669"/>
    <property type="project" value="UniProtKB-UniRule"/>
</dbReference>
<sequence>MASMTSLTVAAKRESCTPKTGGDESTSSQKSVNPFFAGITYSRSTNELGELVKVPSLQEIMKDNSGNLTPTTLQHTLCLNATSNIDVDITDDELDSPNTFLLSRFPHSFRRSRASSKVKKAKQSTEPDTKNLCNKSSEACACVHKSEKEVSKVGSEAECGESRQANSFPLKTTPITDEYKITHEIIGIGESGKVMACFSKANGEKYALKVLRDGPRSRREVYLHYLTNDHENIVTIIDIFENTFDSVKCLLVVVEFLEGGDLLTRFENQGRIPYSEEHVAKIIRQIGSAVHKLHEMNIAHRDIKLENILCSTNNPDNCTYKLADFGFAKRPERNNLMESPCCTPAYVCPEILSHERYDKSCDMWAMGVVMYILLCGYPPFYSMKGLPFSPGMKDRITVGLYAFPAEDWDHIAPSTKNEIRHLLRTDPHTRTTIQELMNGPFLNPEKRCLPVVRSDTSLSSLDDFGSTTPLADASPDSALGSSGGECCGCSDDNSENNNGTECKDCADDKGDTKSNLKWKPKFLLGTKSCRTNHNGKTRQQPPHAISARFLRPLPSSRPANSETGGQTISGRNAAHLYSIQEEVGRALGLMRLGGDNCYVKSLKSASGNRLLERRKNAAISAVEKVANCQK</sequence>
<dbReference type="FunFam" id="3.30.200.20:FF:000156">
    <property type="entry name" value="MAP kinase-activated protein kinase 3"/>
    <property type="match status" value="1"/>
</dbReference>
<comment type="caution">
    <text evidence="14">The sequence shown here is derived from an EMBL/GenBank/DDBJ whole genome shotgun (WGS) entry which is preliminary data.</text>
</comment>
<dbReference type="Proteomes" id="UP001201812">
    <property type="component" value="Unassembled WGS sequence"/>
</dbReference>
<evidence type="ECO:0000256" key="4">
    <source>
        <dbReference type="ARBA" id="ARBA00022553"/>
    </source>
</evidence>
<feature type="binding site" evidence="11">
    <location>
        <position position="209"/>
    </location>
    <ligand>
        <name>ATP</name>
        <dbReference type="ChEBI" id="CHEBI:30616"/>
    </ligand>
</feature>
<dbReference type="InterPro" id="IPR000719">
    <property type="entry name" value="Prot_kinase_dom"/>
</dbReference>
<dbReference type="Pfam" id="PF00069">
    <property type="entry name" value="Pkinase"/>
    <property type="match status" value="1"/>
</dbReference>
<reference evidence="14" key="1">
    <citation type="submission" date="2022-01" db="EMBL/GenBank/DDBJ databases">
        <title>Genome Sequence Resource for Two Populations of Ditylenchus destructor, the Migratory Endoparasitic Phytonematode.</title>
        <authorList>
            <person name="Zhang H."/>
            <person name="Lin R."/>
            <person name="Xie B."/>
        </authorList>
    </citation>
    <scope>NUCLEOTIDE SEQUENCE</scope>
    <source>
        <strain evidence="14">BazhouSP</strain>
    </source>
</reference>
<evidence type="ECO:0000256" key="11">
    <source>
        <dbReference type="PROSITE-ProRule" id="PRU10141"/>
    </source>
</evidence>
<dbReference type="Gene3D" id="3.30.200.20">
    <property type="entry name" value="Phosphorylase Kinase, domain 1"/>
    <property type="match status" value="1"/>
</dbReference>
<dbReference type="SUPFAM" id="SSF56112">
    <property type="entry name" value="Protein kinase-like (PK-like)"/>
    <property type="match status" value="1"/>
</dbReference>
<feature type="region of interest" description="Disordered" evidence="12">
    <location>
        <begin position="1"/>
        <end position="29"/>
    </location>
</feature>
<dbReference type="PROSITE" id="PS00107">
    <property type="entry name" value="PROTEIN_KINASE_ATP"/>
    <property type="match status" value="1"/>
</dbReference>
<dbReference type="GO" id="GO:0004674">
    <property type="term" value="F:protein serine/threonine kinase activity"/>
    <property type="evidence" value="ECO:0007669"/>
    <property type="project" value="UniProtKB-KW"/>
</dbReference>
<dbReference type="InterPro" id="IPR027442">
    <property type="entry name" value="MAPKAPK_C"/>
</dbReference>
<evidence type="ECO:0000256" key="12">
    <source>
        <dbReference type="SAM" id="MobiDB-lite"/>
    </source>
</evidence>
<keyword evidence="4" id="KW-0597">Phosphoprotein</keyword>
<comment type="similarity">
    <text evidence="1">Belongs to the protein kinase superfamily. CAMK Ser/Thr protein kinase family.</text>
</comment>
<accession>A0AAD4R757</accession>
<dbReference type="GO" id="GO:0035095">
    <property type="term" value="P:behavioral response to nicotine"/>
    <property type="evidence" value="ECO:0007669"/>
    <property type="project" value="UniProtKB-ARBA"/>
</dbReference>
<dbReference type="InterPro" id="IPR017441">
    <property type="entry name" value="Protein_kinase_ATP_BS"/>
</dbReference>
<organism evidence="14 15">
    <name type="scientific">Ditylenchus destructor</name>
    <dbReference type="NCBI Taxonomy" id="166010"/>
    <lineage>
        <taxon>Eukaryota</taxon>
        <taxon>Metazoa</taxon>
        <taxon>Ecdysozoa</taxon>
        <taxon>Nematoda</taxon>
        <taxon>Chromadorea</taxon>
        <taxon>Rhabditida</taxon>
        <taxon>Tylenchina</taxon>
        <taxon>Tylenchomorpha</taxon>
        <taxon>Sphaerularioidea</taxon>
        <taxon>Anguinidae</taxon>
        <taxon>Anguininae</taxon>
        <taxon>Ditylenchus</taxon>
    </lineage>
</organism>
<evidence type="ECO:0000313" key="15">
    <source>
        <dbReference type="Proteomes" id="UP001201812"/>
    </source>
</evidence>
<gene>
    <name evidence="14" type="ORF">DdX_00323</name>
</gene>
<evidence type="ECO:0000256" key="7">
    <source>
        <dbReference type="ARBA" id="ARBA00022777"/>
    </source>
</evidence>
<keyword evidence="7 14" id="KW-0418">Kinase</keyword>
<dbReference type="PROSITE" id="PS00108">
    <property type="entry name" value="PROTEIN_KINASE_ST"/>
    <property type="match status" value="1"/>
</dbReference>
<keyword evidence="3" id="KW-0723">Serine/threonine-protein kinase</keyword>
<evidence type="ECO:0000256" key="10">
    <source>
        <dbReference type="ARBA" id="ARBA00048679"/>
    </source>
</evidence>
<evidence type="ECO:0000256" key="1">
    <source>
        <dbReference type="ARBA" id="ARBA00006692"/>
    </source>
</evidence>
<dbReference type="Gene3D" id="1.10.510.10">
    <property type="entry name" value="Transferase(Phosphotransferase) domain 1"/>
    <property type="match status" value="1"/>
</dbReference>
<dbReference type="EMBL" id="JAKKPZ010000001">
    <property type="protein sequence ID" value="KAI1728164.1"/>
    <property type="molecule type" value="Genomic_DNA"/>
</dbReference>
<dbReference type="AlphaFoldDB" id="A0AAD4R757"/>
<evidence type="ECO:0000259" key="13">
    <source>
        <dbReference type="PROSITE" id="PS50011"/>
    </source>
</evidence>
<keyword evidence="15" id="KW-1185">Reference proteome</keyword>
<evidence type="ECO:0000256" key="9">
    <source>
        <dbReference type="ARBA" id="ARBA00047899"/>
    </source>
</evidence>
<dbReference type="GO" id="GO:0019901">
    <property type="term" value="F:protein kinase binding"/>
    <property type="evidence" value="ECO:0007669"/>
    <property type="project" value="UniProtKB-ARBA"/>
</dbReference>
<protein>
    <recommendedName>
        <fullName evidence="2">non-specific serine/threonine protein kinase</fullName>
        <ecNumber evidence="2">2.7.11.1</ecNumber>
    </recommendedName>
</protein>
<evidence type="ECO:0000256" key="8">
    <source>
        <dbReference type="ARBA" id="ARBA00022840"/>
    </source>
</evidence>
<dbReference type="InterPro" id="IPR011009">
    <property type="entry name" value="Kinase-like_dom_sf"/>
</dbReference>
<evidence type="ECO:0000256" key="6">
    <source>
        <dbReference type="ARBA" id="ARBA00022741"/>
    </source>
</evidence>
<dbReference type="InterPro" id="IPR008271">
    <property type="entry name" value="Ser/Thr_kinase_AS"/>
</dbReference>
<name>A0AAD4R757_9BILA</name>
<feature type="domain" description="Protein kinase" evidence="13">
    <location>
        <begin position="180"/>
        <end position="442"/>
    </location>
</feature>
<keyword evidence="8 11" id="KW-0067">ATP-binding</keyword>
<evidence type="ECO:0000256" key="3">
    <source>
        <dbReference type="ARBA" id="ARBA00022527"/>
    </source>
</evidence>
<dbReference type="PROSITE" id="PS50011">
    <property type="entry name" value="PROTEIN_KINASE_DOM"/>
    <property type="match status" value="1"/>
</dbReference>
<dbReference type="PANTHER" id="PTHR24347">
    <property type="entry name" value="SERINE/THREONINE-PROTEIN KINASE"/>
    <property type="match status" value="1"/>
</dbReference>
<keyword evidence="6 11" id="KW-0547">Nucleotide-binding</keyword>
<keyword evidence="5" id="KW-0808">Transferase</keyword>
<dbReference type="SMART" id="SM00220">
    <property type="entry name" value="S_TKc"/>
    <property type="match status" value="1"/>
</dbReference>
<evidence type="ECO:0000313" key="14">
    <source>
        <dbReference type="EMBL" id="KAI1728164.1"/>
    </source>
</evidence>